<evidence type="ECO:0000313" key="1">
    <source>
        <dbReference type="EMBL" id="VDP87074.1"/>
    </source>
</evidence>
<name>A0A183AU21_9TREM</name>
<accession>A0A183AU21</accession>
<dbReference type="SUPFAM" id="SSF50978">
    <property type="entry name" value="WD40 repeat-like"/>
    <property type="match status" value="1"/>
</dbReference>
<dbReference type="InterPro" id="IPR015943">
    <property type="entry name" value="WD40/YVTN_repeat-like_dom_sf"/>
</dbReference>
<reference evidence="3" key="1">
    <citation type="submission" date="2016-06" db="UniProtKB">
        <authorList>
            <consortium name="WormBaseParasite"/>
        </authorList>
    </citation>
    <scope>IDENTIFICATION</scope>
</reference>
<protein>
    <submittedName>
        <fullName evidence="3">WD_REPEATS_REGION domain-containing protein</fullName>
    </submittedName>
</protein>
<keyword evidence="2" id="KW-1185">Reference proteome</keyword>
<dbReference type="EMBL" id="UZAN01049095">
    <property type="protein sequence ID" value="VDP87074.1"/>
    <property type="molecule type" value="Genomic_DNA"/>
</dbReference>
<proteinExistence type="predicted"/>
<reference evidence="1 2" key="2">
    <citation type="submission" date="2018-11" db="EMBL/GenBank/DDBJ databases">
        <authorList>
            <consortium name="Pathogen Informatics"/>
        </authorList>
    </citation>
    <scope>NUCLEOTIDE SEQUENCE [LARGE SCALE GENOMIC DNA]</scope>
    <source>
        <strain evidence="1 2">Egypt</strain>
    </source>
</reference>
<dbReference type="OrthoDB" id="361494at2759"/>
<organism evidence="3">
    <name type="scientific">Echinostoma caproni</name>
    <dbReference type="NCBI Taxonomy" id="27848"/>
    <lineage>
        <taxon>Eukaryota</taxon>
        <taxon>Metazoa</taxon>
        <taxon>Spiralia</taxon>
        <taxon>Lophotrochozoa</taxon>
        <taxon>Platyhelminthes</taxon>
        <taxon>Trematoda</taxon>
        <taxon>Digenea</taxon>
        <taxon>Plagiorchiida</taxon>
        <taxon>Echinostomata</taxon>
        <taxon>Echinostomatoidea</taxon>
        <taxon>Echinostomatidae</taxon>
        <taxon>Echinostoma</taxon>
    </lineage>
</organism>
<dbReference type="Proteomes" id="UP000272942">
    <property type="component" value="Unassembled WGS sequence"/>
</dbReference>
<sequence>MKRFLAGTSRGHVLLFSVPCRSHASSSSHVPVFPTRLWHPHTKPVTHISSAYIQSESAPNTHESLEHTLLILSASEDSHVAMVIAVSHASGSLYMVRFALVEAPAYSSVIGMDIASPGGRLLYRIDVLEQTLLATSPHAITKCSLNSTAKHVQSHVGSVGLKLISSTQVNPPATSTHTTQPLSDFRLATCELDGTLGVWSLRPPRLIRSFRLGYLRVVNPWTAKYERSVQLLPPSTTLFQNSSSVSSTLLCAVLRKWSRELVPIGVAGPRHGSVEPPCFTPPEGCIPAALDNSQFELTSIHRSPLSSGSVMVSLADSGRTLVIVPLTTLQPD</sequence>
<dbReference type="WBParaSite" id="ECPE_0001048801-mRNA-1">
    <property type="protein sequence ID" value="ECPE_0001048801-mRNA-1"/>
    <property type="gene ID" value="ECPE_0001048801"/>
</dbReference>
<evidence type="ECO:0000313" key="2">
    <source>
        <dbReference type="Proteomes" id="UP000272942"/>
    </source>
</evidence>
<gene>
    <name evidence="1" type="ORF">ECPE_LOCUS10456</name>
</gene>
<evidence type="ECO:0000313" key="3">
    <source>
        <dbReference type="WBParaSite" id="ECPE_0001048801-mRNA-1"/>
    </source>
</evidence>
<dbReference type="Gene3D" id="2.130.10.10">
    <property type="entry name" value="YVTN repeat-like/Quinoprotein amine dehydrogenase"/>
    <property type="match status" value="1"/>
</dbReference>
<dbReference type="AlphaFoldDB" id="A0A183AU21"/>
<dbReference type="InterPro" id="IPR036322">
    <property type="entry name" value="WD40_repeat_dom_sf"/>
</dbReference>